<accession>A0ABU6JE01</accession>
<gene>
    <name evidence="3" type="ORF">RY831_21180</name>
</gene>
<feature type="transmembrane region" description="Helical" evidence="1">
    <location>
        <begin position="118"/>
        <end position="142"/>
    </location>
</feature>
<dbReference type="InterPro" id="IPR009936">
    <property type="entry name" value="DUF1468"/>
</dbReference>
<comment type="caution">
    <text evidence="3">The sequence shown here is derived from an EMBL/GenBank/DDBJ whole genome shotgun (WGS) entry which is preliminary data.</text>
</comment>
<reference evidence="3 4" key="1">
    <citation type="submission" date="2023-10" db="EMBL/GenBank/DDBJ databases">
        <title>Noviherbaspirillum sp. CPCC 100848 genome assembly.</title>
        <authorList>
            <person name="Li X.Y."/>
            <person name="Fang X.M."/>
        </authorList>
    </citation>
    <scope>NUCLEOTIDE SEQUENCE [LARGE SCALE GENOMIC DNA]</scope>
    <source>
        <strain evidence="3 4">CPCC 100848</strain>
    </source>
</reference>
<protein>
    <submittedName>
        <fullName evidence="3">Tripartite tricarboxylate transporter TctB family protein</fullName>
    </submittedName>
</protein>
<feature type="transmembrane region" description="Helical" evidence="1">
    <location>
        <begin position="43"/>
        <end position="61"/>
    </location>
</feature>
<evidence type="ECO:0000259" key="2">
    <source>
        <dbReference type="Pfam" id="PF07331"/>
    </source>
</evidence>
<dbReference type="Pfam" id="PF07331">
    <property type="entry name" value="TctB"/>
    <property type="match status" value="1"/>
</dbReference>
<sequence>MPSFIRNPQDFWSGVIFLALGLAAVIIGNDYAMGSAGRMGPAYFPTVLGTLLAVLGGISLGRSLFRRGEPIEGVSLKNLALVISSVALFAFLMRGAGLFIAVIVLVMVSGYASRKFRLIPFLTVAAGLAAFSTLVFVIGLGLPMPIFGSWFNI</sequence>
<evidence type="ECO:0000313" key="3">
    <source>
        <dbReference type="EMBL" id="MEC4721686.1"/>
    </source>
</evidence>
<keyword evidence="1" id="KW-0812">Transmembrane</keyword>
<dbReference type="Proteomes" id="UP001352263">
    <property type="component" value="Unassembled WGS sequence"/>
</dbReference>
<keyword evidence="1" id="KW-1133">Transmembrane helix</keyword>
<keyword evidence="1" id="KW-0472">Membrane</keyword>
<feature type="domain" description="DUF1468" evidence="2">
    <location>
        <begin position="12"/>
        <end position="145"/>
    </location>
</feature>
<dbReference type="RefSeq" id="WP_326508369.1">
    <property type="nucleotide sequence ID" value="NZ_JAWIIV010000020.1"/>
</dbReference>
<proteinExistence type="predicted"/>
<name>A0ABU6JE01_9BURK</name>
<feature type="transmembrane region" description="Helical" evidence="1">
    <location>
        <begin position="81"/>
        <end position="106"/>
    </location>
</feature>
<feature type="transmembrane region" description="Helical" evidence="1">
    <location>
        <begin position="12"/>
        <end position="31"/>
    </location>
</feature>
<keyword evidence="4" id="KW-1185">Reference proteome</keyword>
<dbReference type="EMBL" id="JAWIIV010000020">
    <property type="protein sequence ID" value="MEC4721686.1"/>
    <property type="molecule type" value="Genomic_DNA"/>
</dbReference>
<organism evidence="3 4">
    <name type="scientific">Noviherbaspirillum album</name>
    <dbReference type="NCBI Taxonomy" id="3080276"/>
    <lineage>
        <taxon>Bacteria</taxon>
        <taxon>Pseudomonadati</taxon>
        <taxon>Pseudomonadota</taxon>
        <taxon>Betaproteobacteria</taxon>
        <taxon>Burkholderiales</taxon>
        <taxon>Oxalobacteraceae</taxon>
        <taxon>Noviherbaspirillum</taxon>
    </lineage>
</organism>
<evidence type="ECO:0000313" key="4">
    <source>
        <dbReference type="Proteomes" id="UP001352263"/>
    </source>
</evidence>
<evidence type="ECO:0000256" key="1">
    <source>
        <dbReference type="SAM" id="Phobius"/>
    </source>
</evidence>